<keyword evidence="3" id="KW-0472">Membrane</keyword>
<accession>A0A4R6ISF5</accession>
<evidence type="ECO:0000313" key="5">
    <source>
        <dbReference type="Proteomes" id="UP000295741"/>
    </source>
</evidence>
<evidence type="ECO:0000256" key="2">
    <source>
        <dbReference type="RuleBase" id="RU003750"/>
    </source>
</evidence>
<comment type="similarity">
    <text evidence="2">Belongs to the CDP-alcohol phosphatidyltransferase class-I family.</text>
</comment>
<name>A0A4R6ISF5_9BACT</name>
<dbReference type="GO" id="GO:0008654">
    <property type="term" value="P:phospholipid biosynthetic process"/>
    <property type="evidence" value="ECO:0007669"/>
    <property type="project" value="InterPro"/>
</dbReference>
<feature type="transmembrane region" description="Helical" evidence="3">
    <location>
        <begin position="82"/>
        <end position="101"/>
    </location>
</feature>
<reference evidence="4 5" key="1">
    <citation type="submission" date="2019-03" db="EMBL/GenBank/DDBJ databases">
        <title>Genomic Encyclopedia of Archaeal and Bacterial Type Strains, Phase II (KMG-II): from individual species to whole genera.</title>
        <authorList>
            <person name="Goeker M."/>
        </authorList>
    </citation>
    <scope>NUCLEOTIDE SEQUENCE [LARGE SCALE GENOMIC DNA]</scope>
    <source>
        <strain evidence="4 5">DSM 28323</strain>
    </source>
</reference>
<evidence type="ECO:0000313" key="4">
    <source>
        <dbReference type="EMBL" id="TDO25412.1"/>
    </source>
</evidence>
<sequence>MKQIPNIFTLLNLVFGCIAIVCIMQTGLEITSTSAGEPIVEIPAQMQWASLFLALAAIIDFCDGFMARLLKVPSEMGKQLDSLADVVSFGVAPGLIVYQFLRLSLAQEPDGLDISIVWLLPAFLLPCAGAYRLARFNIDTQQSYGFKGVPIPAAGLLFASFPLIYWNTSESWILSLLLNKWWWYVIVIAVSYLMVSTLPMMALKFKGVTFSKLLPFLLIALVALVGALLFGWLAVPLSFIAYVVLSLLLKQKES</sequence>
<dbReference type="GO" id="GO:0016780">
    <property type="term" value="F:phosphotransferase activity, for other substituted phosphate groups"/>
    <property type="evidence" value="ECO:0007669"/>
    <property type="project" value="InterPro"/>
</dbReference>
<feature type="transmembrane region" description="Helical" evidence="3">
    <location>
        <begin position="7"/>
        <end position="28"/>
    </location>
</feature>
<feature type="transmembrane region" description="Helical" evidence="3">
    <location>
        <begin position="116"/>
        <end position="134"/>
    </location>
</feature>
<evidence type="ECO:0000256" key="3">
    <source>
        <dbReference type="SAM" id="Phobius"/>
    </source>
</evidence>
<organism evidence="4 5">
    <name type="scientific">Sediminibacterium goheungense</name>
    <dbReference type="NCBI Taxonomy" id="1086393"/>
    <lineage>
        <taxon>Bacteria</taxon>
        <taxon>Pseudomonadati</taxon>
        <taxon>Bacteroidota</taxon>
        <taxon>Chitinophagia</taxon>
        <taxon>Chitinophagales</taxon>
        <taxon>Chitinophagaceae</taxon>
        <taxon>Sediminibacterium</taxon>
    </lineage>
</organism>
<feature type="transmembrane region" description="Helical" evidence="3">
    <location>
        <begin position="213"/>
        <end position="245"/>
    </location>
</feature>
<dbReference type="InterPro" id="IPR000462">
    <property type="entry name" value="CDP-OH_P_trans"/>
</dbReference>
<dbReference type="Proteomes" id="UP000295741">
    <property type="component" value="Unassembled WGS sequence"/>
</dbReference>
<dbReference type="RefSeq" id="WP_133475521.1">
    <property type="nucleotide sequence ID" value="NZ_SNWP01000013.1"/>
</dbReference>
<proteinExistence type="inferred from homology"/>
<comment type="caution">
    <text evidence="4">The sequence shown here is derived from an EMBL/GenBank/DDBJ whole genome shotgun (WGS) entry which is preliminary data.</text>
</comment>
<evidence type="ECO:0000256" key="1">
    <source>
        <dbReference type="ARBA" id="ARBA00022679"/>
    </source>
</evidence>
<keyword evidence="3" id="KW-1133">Transmembrane helix</keyword>
<gene>
    <name evidence="4" type="ORF">BC659_2953</name>
</gene>
<dbReference type="PROSITE" id="PS00379">
    <property type="entry name" value="CDP_ALCOHOL_P_TRANSF"/>
    <property type="match status" value="1"/>
</dbReference>
<keyword evidence="3" id="KW-0812">Transmembrane</keyword>
<feature type="transmembrane region" description="Helical" evidence="3">
    <location>
        <begin position="48"/>
        <end position="70"/>
    </location>
</feature>
<dbReference type="Pfam" id="PF01066">
    <property type="entry name" value="CDP-OH_P_transf"/>
    <property type="match status" value="1"/>
</dbReference>
<protein>
    <submittedName>
        <fullName evidence="4">CDP-diacylglycerol--serine O-phosphatidyltransferase</fullName>
    </submittedName>
</protein>
<dbReference type="InterPro" id="IPR043130">
    <property type="entry name" value="CDP-OH_PTrfase_TM_dom"/>
</dbReference>
<dbReference type="Gene3D" id="1.20.120.1760">
    <property type="match status" value="1"/>
</dbReference>
<dbReference type="InterPro" id="IPR048254">
    <property type="entry name" value="CDP_ALCOHOL_P_TRANSF_CS"/>
</dbReference>
<feature type="transmembrane region" description="Helical" evidence="3">
    <location>
        <begin position="181"/>
        <end position="201"/>
    </location>
</feature>
<dbReference type="PROSITE" id="PS51257">
    <property type="entry name" value="PROKAR_LIPOPROTEIN"/>
    <property type="match status" value="1"/>
</dbReference>
<dbReference type="AlphaFoldDB" id="A0A4R6ISF5"/>
<feature type="transmembrane region" description="Helical" evidence="3">
    <location>
        <begin position="146"/>
        <end position="166"/>
    </location>
</feature>
<keyword evidence="5" id="KW-1185">Reference proteome</keyword>
<keyword evidence="1 2" id="KW-0808">Transferase</keyword>
<dbReference type="OrthoDB" id="9777147at2"/>
<dbReference type="EMBL" id="SNWP01000013">
    <property type="protein sequence ID" value="TDO25412.1"/>
    <property type="molecule type" value="Genomic_DNA"/>
</dbReference>
<dbReference type="GO" id="GO:0016020">
    <property type="term" value="C:membrane"/>
    <property type="evidence" value="ECO:0007669"/>
    <property type="project" value="InterPro"/>
</dbReference>